<sequence length="181" mass="20088">MGPLFTYIPTAGARKARNHPSTPVIKNTTNVSFSDAIPPKFRYRGLEAFVEFVKGTSGDINYDVLFIVEAIRDAHRIPNLVQYSNLHSEDQYEDMEDVDADIEVSDIKFSLGPSSQSPSILKQPMIHRPNPAIASIAITSLPRPSKHIYLKSFSSSSQGIPTKHDVFEHCFGFDKSPSPVP</sequence>
<name>A0AAU9PG45_9ASTR</name>
<gene>
    <name evidence="1" type="ORF">LVIROSA_LOCUS34649</name>
</gene>
<evidence type="ECO:0000313" key="2">
    <source>
        <dbReference type="Proteomes" id="UP001157418"/>
    </source>
</evidence>
<organism evidence="1 2">
    <name type="scientific">Lactuca virosa</name>
    <dbReference type="NCBI Taxonomy" id="75947"/>
    <lineage>
        <taxon>Eukaryota</taxon>
        <taxon>Viridiplantae</taxon>
        <taxon>Streptophyta</taxon>
        <taxon>Embryophyta</taxon>
        <taxon>Tracheophyta</taxon>
        <taxon>Spermatophyta</taxon>
        <taxon>Magnoliopsida</taxon>
        <taxon>eudicotyledons</taxon>
        <taxon>Gunneridae</taxon>
        <taxon>Pentapetalae</taxon>
        <taxon>asterids</taxon>
        <taxon>campanulids</taxon>
        <taxon>Asterales</taxon>
        <taxon>Asteraceae</taxon>
        <taxon>Cichorioideae</taxon>
        <taxon>Cichorieae</taxon>
        <taxon>Lactucinae</taxon>
        <taxon>Lactuca</taxon>
    </lineage>
</organism>
<accession>A0AAU9PG45</accession>
<proteinExistence type="predicted"/>
<dbReference type="Proteomes" id="UP001157418">
    <property type="component" value="Unassembled WGS sequence"/>
</dbReference>
<dbReference type="AlphaFoldDB" id="A0AAU9PG45"/>
<evidence type="ECO:0000313" key="1">
    <source>
        <dbReference type="EMBL" id="CAH1449144.1"/>
    </source>
</evidence>
<reference evidence="1 2" key="1">
    <citation type="submission" date="2022-01" db="EMBL/GenBank/DDBJ databases">
        <authorList>
            <person name="Xiong W."/>
            <person name="Schranz E."/>
        </authorList>
    </citation>
    <scope>NUCLEOTIDE SEQUENCE [LARGE SCALE GENOMIC DNA]</scope>
</reference>
<comment type="caution">
    <text evidence="1">The sequence shown here is derived from an EMBL/GenBank/DDBJ whole genome shotgun (WGS) entry which is preliminary data.</text>
</comment>
<keyword evidence="2" id="KW-1185">Reference proteome</keyword>
<dbReference type="EMBL" id="CAKMRJ010005634">
    <property type="protein sequence ID" value="CAH1449144.1"/>
    <property type="molecule type" value="Genomic_DNA"/>
</dbReference>
<protein>
    <submittedName>
        <fullName evidence="1">Uncharacterized protein</fullName>
    </submittedName>
</protein>